<name>E6UG34_RUMA7</name>
<reference evidence="2 3" key="1">
    <citation type="journal article" date="2011" name="J. Bacteriol.">
        <title>Complete genome of the cellulolytic ruminal bacterium Ruminococcus albus 7.</title>
        <authorList>
            <person name="Suen G."/>
            <person name="Stevenson D.M."/>
            <person name="Bruce D.C."/>
            <person name="Chertkov O."/>
            <person name="Copeland A."/>
            <person name="Cheng J.F."/>
            <person name="Detter C."/>
            <person name="Detter J.C."/>
            <person name="Goodwin L.A."/>
            <person name="Han C.S."/>
            <person name="Hauser L.J."/>
            <person name="Ivanova N.N."/>
            <person name="Kyrpides N.C."/>
            <person name="Land M.L."/>
            <person name="Lapidus A."/>
            <person name="Lucas S."/>
            <person name="Ovchinnikova G."/>
            <person name="Pitluck S."/>
            <person name="Tapia R."/>
            <person name="Woyke T."/>
            <person name="Boyum J."/>
            <person name="Mead D."/>
            <person name="Weimer P.J."/>
        </authorList>
    </citation>
    <scope>NUCLEOTIDE SEQUENCE [LARGE SCALE GENOMIC DNA]</scope>
    <source>
        <strain evidence="3">ATCC 27210 / DSM 20455 / JCM 14654 / NCDO 2250 / 7</strain>
    </source>
</reference>
<dbReference type="HOGENOM" id="CLU_1538938_0_0_9"/>
<dbReference type="RefSeq" id="WP_013497253.1">
    <property type="nucleotide sequence ID" value="NC_014833.1"/>
</dbReference>
<dbReference type="AlphaFoldDB" id="E6UG34"/>
<feature type="transmembrane region" description="Helical" evidence="1">
    <location>
        <begin position="43"/>
        <end position="64"/>
    </location>
</feature>
<organism evidence="2 3">
    <name type="scientific">Ruminococcus albus (strain ATCC 27210 / DSM 20455 / JCM 14654 / NCDO 2250 / 7)</name>
    <dbReference type="NCBI Taxonomy" id="697329"/>
    <lineage>
        <taxon>Bacteria</taxon>
        <taxon>Bacillati</taxon>
        <taxon>Bacillota</taxon>
        <taxon>Clostridia</taxon>
        <taxon>Eubacteriales</taxon>
        <taxon>Oscillospiraceae</taxon>
        <taxon>Ruminococcus</taxon>
    </lineage>
</organism>
<accession>E6UG34</accession>
<evidence type="ECO:0000313" key="2">
    <source>
        <dbReference type="EMBL" id="ADU21061.1"/>
    </source>
</evidence>
<evidence type="ECO:0000256" key="1">
    <source>
        <dbReference type="SAM" id="Phobius"/>
    </source>
</evidence>
<dbReference type="Proteomes" id="UP000006919">
    <property type="component" value="Chromosome"/>
</dbReference>
<evidence type="ECO:0000313" key="3">
    <source>
        <dbReference type="Proteomes" id="UP000006919"/>
    </source>
</evidence>
<dbReference type="EMBL" id="CP002403">
    <property type="protein sequence ID" value="ADU21061.1"/>
    <property type="molecule type" value="Genomic_DNA"/>
</dbReference>
<dbReference type="KEGG" id="ral:Rumal_0508"/>
<sequence length="174" mass="20023">MIDNQVNLKQQKLAIEKSAFSDSKADMSDVSFEIGKSSYTAKLFGFIVLFAIFFGVRTIARRYVGNPNMTFSIGDIIFWCCIGMIAILVIVTFIREKNKPTISVLGKKLFYNGNCWTSDDISFVRCTKWFERVEVYSNGKKVLTFPWELDNSELFIAWVNKCGITFEDHRMKAF</sequence>
<gene>
    <name evidence="2" type="ordered locus">Rumal_0508</name>
</gene>
<keyword evidence="1" id="KW-0812">Transmembrane</keyword>
<protein>
    <submittedName>
        <fullName evidence="2">Uncharacterized protein</fullName>
    </submittedName>
</protein>
<proteinExistence type="predicted"/>
<keyword evidence="1" id="KW-0472">Membrane</keyword>
<dbReference type="STRING" id="697329.Rumal_0508"/>
<keyword evidence="1" id="KW-1133">Transmembrane helix</keyword>
<feature type="transmembrane region" description="Helical" evidence="1">
    <location>
        <begin position="76"/>
        <end position="94"/>
    </location>
</feature>